<name>A0ABW2Y8C7_9GAMM</name>
<sequence>MFNPRPRIETLPITGRHACHVIDDALLDPGALVAHAVRHIGDFVEAPHNAFPGPELRMPEAFSAQLDAFFSLHLREHFAVRRTERMYSRLSLTTTTPEQLRPAQSLCHVDRLSVSPAHRIVASVLYLFDDPELGGTAFYAPKHPPEVILPMIHASGQLDAAAFEAAYGVRTGYMTESNAWFEKLLSVPARFNRLIVYEGTVFHSGEIRHPQRLSTDPRRGRLTLNGFFTCRRSLAA</sequence>
<dbReference type="InterPro" id="IPR045617">
    <property type="entry name" value="DUF6445"/>
</dbReference>
<dbReference type="Proteomes" id="UP001597110">
    <property type="component" value="Unassembled WGS sequence"/>
</dbReference>
<proteinExistence type="predicted"/>
<gene>
    <name evidence="1" type="ORF">ACFQ0E_03265</name>
</gene>
<dbReference type="Pfam" id="PF20043">
    <property type="entry name" value="DUF6445"/>
    <property type="match status" value="1"/>
</dbReference>
<dbReference type="Gene3D" id="2.60.120.620">
    <property type="entry name" value="q2cbj1_9rhob like domain"/>
    <property type="match status" value="1"/>
</dbReference>
<evidence type="ECO:0000313" key="1">
    <source>
        <dbReference type="EMBL" id="MFD0724612.1"/>
    </source>
</evidence>
<dbReference type="RefSeq" id="WP_386822264.1">
    <property type="nucleotide sequence ID" value="NZ_JBHTIF010000001.1"/>
</dbReference>
<reference evidence="2" key="1">
    <citation type="journal article" date="2019" name="Int. J. Syst. Evol. Microbiol.">
        <title>The Global Catalogue of Microorganisms (GCM) 10K type strain sequencing project: providing services to taxonomists for standard genome sequencing and annotation.</title>
        <authorList>
            <consortium name="The Broad Institute Genomics Platform"/>
            <consortium name="The Broad Institute Genome Sequencing Center for Infectious Disease"/>
            <person name="Wu L."/>
            <person name="Ma J."/>
        </authorList>
    </citation>
    <scope>NUCLEOTIDE SEQUENCE [LARGE SCALE GENOMIC DNA]</scope>
    <source>
        <strain evidence="2">CCUG 55585</strain>
    </source>
</reference>
<accession>A0ABW2Y8C7</accession>
<comment type="caution">
    <text evidence="1">The sequence shown here is derived from an EMBL/GenBank/DDBJ whole genome shotgun (WGS) entry which is preliminary data.</text>
</comment>
<evidence type="ECO:0000313" key="2">
    <source>
        <dbReference type="Proteomes" id="UP001597110"/>
    </source>
</evidence>
<organism evidence="1 2">
    <name type="scientific">Lysobacter brunescens</name>
    <dbReference type="NCBI Taxonomy" id="262323"/>
    <lineage>
        <taxon>Bacteria</taxon>
        <taxon>Pseudomonadati</taxon>
        <taxon>Pseudomonadota</taxon>
        <taxon>Gammaproteobacteria</taxon>
        <taxon>Lysobacterales</taxon>
        <taxon>Lysobacteraceae</taxon>
        <taxon>Lysobacter</taxon>
    </lineage>
</organism>
<keyword evidence="2" id="KW-1185">Reference proteome</keyword>
<dbReference type="EMBL" id="JBHTIF010000001">
    <property type="protein sequence ID" value="MFD0724612.1"/>
    <property type="molecule type" value="Genomic_DNA"/>
</dbReference>
<protein>
    <submittedName>
        <fullName evidence="1">DUF6445 family protein</fullName>
    </submittedName>
</protein>